<dbReference type="Pfam" id="PF00400">
    <property type="entry name" value="WD40"/>
    <property type="match status" value="1"/>
</dbReference>
<feature type="repeat" description="WD" evidence="4">
    <location>
        <begin position="355"/>
        <end position="397"/>
    </location>
</feature>
<dbReference type="PANTHER" id="PTHR14091">
    <property type="entry name" value="PERIODIC TRYPTOPHAN PROTEIN 1"/>
    <property type="match status" value="1"/>
</dbReference>
<dbReference type="SMART" id="SM00320">
    <property type="entry name" value="WD40"/>
    <property type="match status" value="6"/>
</dbReference>
<dbReference type="InterPro" id="IPR015943">
    <property type="entry name" value="WD40/YVTN_repeat-like_dom_sf"/>
</dbReference>
<dbReference type="PROSITE" id="PS50082">
    <property type="entry name" value="WD_REPEATS_2"/>
    <property type="match status" value="2"/>
</dbReference>
<evidence type="ECO:0000256" key="1">
    <source>
        <dbReference type="ARBA" id="ARBA00022553"/>
    </source>
</evidence>
<feature type="repeat" description="WD" evidence="4">
    <location>
        <begin position="228"/>
        <end position="270"/>
    </location>
</feature>
<dbReference type="InterPro" id="IPR020472">
    <property type="entry name" value="WD40_PAC1"/>
</dbReference>
<feature type="compositionally biased region" description="Acidic residues" evidence="5">
    <location>
        <begin position="47"/>
        <end position="59"/>
    </location>
</feature>
<dbReference type="InterPro" id="IPR036322">
    <property type="entry name" value="WD40_repeat_dom_sf"/>
</dbReference>
<dbReference type="Proteomes" id="UP001159363">
    <property type="component" value="Chromosome 12"/>
</dbReference>
<dbReference type="PRINTS" id="PR00320">
    <property type="entry name" value="GPROTEINBRPT"/>
</dbReference>
<dbReference type="InterPro" id="IPR044285">
    <property type="entry name" value="PWP1"/>
</dbReference>
<comment type="caution">
    <text evidence="6">The sequence shown here is derived from an EMBL/GenBank/DDBJ whole genome shotgun (WGS) entry which is preliminary data.</text>
</comment>
<dbReference type="InterPro" id="IPR019775">
    <property type="entry name" value="WD40_repeat_CS"/>
</dbReference>
<feature type="compositionally biased region" description="Polar residues" evidence="5">
    <location>
        <begin position="60"/>
        <end position="74"/>
    </location>
</feature>
<feature type="region of interest" description="Disordered" evidence="5">
    <location>
        <begin position="456"/>
        <end position="485"/>
    </location>
</feature>
<dbReference type="PROSITE" id="PS50294">
    <property type="entry name" value="WD_REPEATS_REGION"/>
    <property type="match status" value="1"/>
</dbReference>
<proteinExistence type="predicted"/>
<evidence type="ECO:0000256" key="3">
    <source>
        <dbReference type="ARBA" id="ARBA00022737"/>
    </source>
</evidence>
<evidence type="ECO:0000256" key="2">
    <source>
        <dbReference type="ARBA" id="ARBA00022574"/>
    </source>
</evidence>
<evidence type="ECO:0008006" key="8">
    <source>
        <dbReference type="Google" id="ProtNLM"/>
    </source>
</evidence>
<evidence type="ECO:0000256" key="5">
    <source>
        <dbReference type="SAM" id="MobiDB-lite"/>
    </source>
</evidence>
<feature type="region of interest" description="Disordered" evidence="5">
    <location>
        <begin position="47"/>
        <end position="78"/>
    </location>
</feature>
<keyword evidence="1" id="KW-0597">Phosphoprotein</keyword>
<feature type="compositionally biased region" description="Polar residues" evidence="5">
    <location>
        <begin position="462"/>
        <end position="485"/>
    </location>
</feature>
<evidence type="ECO:0000313" key="7">
    <source>
        <dbReference type="Proteomes" id="UP001159363"/>
    </source>
</evidence>
<keyword evidence="3" id="KW-0677">Repeat</keyword>
<dbReference type="InterPro" id="IPR001680">
    <property type="entry name" value="WD40_rpt"/>
</dbReference>
<gene>
    <name evidence="6" type="ORF">PR048_028481</name>
</gene>
<name>A0ABQ9GAP0_9NEOP</name>
<dbReference type="PANTHER" id="PTHR14091:SF0">
    <property type="entry name" value="PERIODIC TRYPTOPHAN PROTEIN 1 HOMOLOG"/>
    <property type="match status" value="1"/>
</dbReference>
<dbReference type="EMBL" id="JARBHB010000013">
    <property type="protein sequence ID" value="KAJ8869490.1"/>
    <property type="molecule type" value="Genomic_DNA"/>
</dbReference>
<keyword evidence="7" id="KW-1185">Reference proteome</keyword>
<keyword evidence="2 4" id="KW-0853">WD repeat</keyword>
<evidence type="ECO:0000256" key="4">
    <source>
        <dbReference type="PROSITE-ProRule" id="PRU00221"/>
    </source>
</evidence>
<dbReference type="SUPFAM" id="SSF50978">
    <property type="entry name" value="WD40 repeat-like"/>
    <property type="match status" value="1"/>
</dbReference>
<protein>
    <recommendedName>
        <fullName evidence="8">Periodic tryptophan protein 1 homolog</fullName>
    </recommendedName>
</protein>
<dbReference type="PROSITE" id="PS00678">
    <property type="entry name" value="WD_REPEATS_1"/>
    <property type="match status" value="1"/>
</dbReference>
<organism evidence="6 7">
    <name type="scientific">Dryococelus australis</name>
    <dbReference type="NCBI Taxonomy" id="614101"/>
    <lineage>
        <taxon>Eukaryota</taxon>
        <taxon>Metazoa</taxon>
        <taxon>Ecdysozoa</taxon>
        <taxon>Arthropoda</taxon>
        <taxon>Hexapoda</taxon>
        <taxon>Insecta</taxon>
        <taxon>Pterygota</taxon>
        <taxon>Neoptera</taxon>
        <taxon>Polyneoptera</taxon>
        <taxon>Phasmatodea</taxon>
        <taxon>Verophasmatodea</taxon>
        <taxon>Anareolatae</taxon>
        <taxon>Phasmatidae</taxon>
        <taxon>Eurycanthinae</taxon>
        <taxon>Dryococelus</taxon>
    </lineage>
</organism>
<accession>A0ABQ9GAP0</accession>
<reference evidence="6 7" key="1">
    <citation type="submission" date="2023-02" db="EMBL/GenBank/DDBJ databases">
        <title>LHISI_Scaffold_Assembly.</title>
        <authorList>
            <person name="Stuart O.P."/>
            <person name="Cleave R."/>
            <person name="Magrath M.J.L."/>
            <person name="Mikheyev A.S."/>
        </authorList>
    </citation>
    <scope>NUCLEOTIDE SEQUENCE [LARGE SCALE GENOMIC DNA]</scope>
    <source>
        <strain evidence="6">Daus_M_001</strain>
        <tissue evidence="6">Leg muscle</tissue>
    </source>
</reference>
<dbReference type="Gene3D" id="2.130.10.10">
    <property type="entry name" value="YVTN repeat-like/Quinoprotein amine dehydrogenase"/>
    <property type="match status" value="2"/>
</dbReference>
<evidence type="ECO:0000313" key="6">
    <source>
        <dbReference type="EMBL" id="KAJ8869490.1"/>
    </source>
</evidence>
<sequence length="485" mass="54120">MEEPRVNFIPCVRWVKRGVTKLNPHVIQLSEKELGDILDTAKKDLNEAEEDVDGLEGTDVESTSRNEAQSGSSDVTDEYNFENYDEEDDNVGALFGIASATVFASNSSDPYVTVPDSEEDSEKEDDALKPDDNLVVVGHVDGDASILEVYVYNHDEGSLYVHHDVLLPSIPLCLEWLDRDVEAGLPGNLVAVGSMDPVITVWDLDIVNCLEPAFKLGHKGSRRRRKKHVGHREAVLDVSWNQTLPHMLASGSVDQTVLLWDLDTLSTTSTLSQFEEKVQTLQWHPRESCTLLVGSCDAAVRLFECQSNSSKTWKVSGEVERVLWDHFNPYHFLVGTNNGNIEYFDVRTDKALWCVAAYEKEVTGLALSKKCRGLLVTAGCESVVKIWDLNTTKPELVAEKKMKLGAIQCLDSNPDLPYIMCAGGDNKKNNFQVWDVLHGNREAQEMFMLRPLTDESAEPMETSDTLQTFQSMSLDQATSSARRTD</sequence>